<gene>
    <name evidence="1" type="ORF">EYC98_03585</name>
</gene>
<accession>A0ABT3TCD4</accession>
<organism evidence="1 2">
    <name type="scientific">Candidatus Litorirhabdus singularis</name>
    <dbReference type="NCBI Taxonomy" id="2518993"/>
    <lineage>
        <taxon>Bacteria</taxon>
        <taxon>Pseudomonadati</taxon>
        <taxon>Pseudomonadota</taxon>
        <taxon>Gammaproteobacteria</taxon>
        <taxon>Cellvibrionales</taxon>
        <taxon>Halieaceae</taxon>
        <taxon>Candidatus Litorirhabdus</taxon>
    </lineage>
</organism>
<evidence type="ECO:0000313" key="1">
    <source>
        <dbReference type="EMBL" id="MCX2979942.1"/>
    </source>
</evidence>
<keyword evidence="2" id="KW-1185">Reference proteome</keyword>
<dbReference type="RefSeq" id="WP_279243926.1">
    <property type="nucleotide sequence ID" value="NZ_SHNN01000001.1"/>
</dbReference>
<comment type="caution">
    <text evidence="1">The sequence shown here is derived from an EMBL/GenBank/DDBJ whole genome shotgun (WGS) entry which is preliminary data.</text>
</comment>
<dbReference type="Proteomes" id="UP001143362">
    <property type="component" value="Unassembled WGS sequence"/>
</dbReference>
<evidence type="ECO:0000313" key="2">
    <source>
        <dbReference type="Proteomes" id="UP001143362"/>
    </source>
</evidence>
<sequence>MGTDTIRQIIAGAKREESRSGILQNYFSEQLPELSLRLLLPETHPAQRLVGFVEQYIDYVPEFIDSATTISRRTKAYAYAAPFLHIAEDYFLTPPDDLSQASGLLALLDESFLAQRLLEEVNERHNHHFHQPLLPVDMMRANIIVHHLIGDELANRLDSLVDHTVKRLVDREHLFEQQRYAEFQPQQAAANAWQELPCLSRNADIELRLTAELSLSQA</sequence>
<reference evidence="1" key="1">
    <citation type="submission" date="2019-02" db="EMBL/GenBank/DDBJ databases">
        <authorList>
            <person name="Li S.-H."/>
        </authorList>
    </citation>
    <scope>NUCLEOTIDE SEQUENCE</scope>
    <source>
        <strain evidence="1">IMCC14734</strain>
    </source>
</reference>
<proteinExistence type="predicted"/>
<protein>
    <submittedName>
        <fullName evidence="1">Uncharacterized protein</fullName>
    </submittedName>
</protein>
<name>A0ABT3TCD4_9GAMM</name>
<dbReference type="EMBL" id="SHNN01000001">
    <property type="protein sequence ID" value="MCX2979942.1"/>
    <property type="molecule type" value="Genomic_DNA"/>
</dbReference>